<dbReference type="Pfam" id="PF00248">
    <property type="entry name" value="Aldo_ket_red"/>
    <property type="match status" value="1"/>
</dbReference>
<dbReference type="PANTHER" id="PTHR42686:SF1">
    <property type="entry name" value="GH17980P-RELATED"/>
    <property type="match status" value="1"/>
</dbReference>
<proteinExistence type="predicted"/>
<dbReference type="GO" id="GO:0045290">
    <property type="term" value="F:D-arabinose 1-dehydrogenase [NAD(P)+] activity"/>
    <property type="evidence" value="ECO:0007669"/>
    <property type="project" value="TreeGrafter"/>
</dbReference>
<evidence type="ECO:0000256" key="1">
    <source>
        <dbReference type="ARBA" id="ARBA00023002"/>
    </source>
</evidence>
<dbReference type="Proteomes" id="UP001373714">
    <property type="component" value="Unassembled WGS sequence"/>
</dbReference>
<dbReference type="SUPFAM" id="SSF51430">
    <property type="entry name" value="NAD(P)-linked oxidoreductase"/>
    <property type="match status" value="1"/>
</dbReference>
<dbReference type="AlphaFoldDB" id="A0AAV9UQ36"/>
<comment type="caution">
    <text evidence="3">The sequence shown here is derived from an EMBL/GenBank/DDBJ whole genome shotgun (WGS) entry which is preliminary data.</text>
</comment>
<protein>
    <recommendedName>
        <fullName evidence="2">NADP-dependent oxidoreductase domain-containing protein</fullName>
    </recommendedName>
</protein>
<accession>A0AAV9UQ36</accession>
<sequence>MAGQPPRPPLSAVLPPLLLGSAAFNSQYNKSPFNLPTTSIISRFLSYPSSSSSSSSSSSQKPAVGFDTSPYYGPAEILLGHSLKSLSPPRNTYFIATKIGRIAGSEFDYSPGWIRRSIDRSLKRLGVEYLDLVYCHDVEFVTWEEVLGAVKTLRELRSEGKVSYVGISGYPVQLLAELSEKIQQSTGEGLDAVMSYSNYTVQNTRLASQGLQRLRAAGVDCIINASLLGMGLLRTQGVPVGDMGDFHPSGDGLRKACSDVAGLVAGKGKKLEDVAYRWALENWADEGGDSGSITENATSTGAFPQDGRVGVSVIGVSYLEELESILDTWNDIVKAREGDKQAIERRKENDELAKELRGVFGQWYDDIWESPGENYIREEVKPERLLGDEELYPEMKLLQ</sequence>
<keyword evidence="4" id="KW-1185">Reference proteome</keyword>
<evidence type="ECO:0000313" key="4">
    <source>
        <dbReference type="Proteomes" id="UP001373714"/>
    </source>
</evidence>
<dbReference type="EMBL" id="JAVHNS010000008">
    <property type="protein sequence ID" value="KAK6346329.1"/>
    <property type="molecule type" value="Genomic_DNA"/>
</dbReference>
<evidence type="ECO:0000259" key="2">
    <source>
        <dbReference type="Pfam" id="PF00248"/>
    </source>
</evidence>
<dbReference type="GO" id="GO:0005829">
    <property type="term" value="C:cytosol"/>
    <property type="evidence" value="ECO:0007669"/>
    <property type="project" value="TreeGrafter"/>
</dbReference>
<dbReference type="PANTHER" id="PTHR42686">
    <property type="entry name" value="GH17980P-RELATED"/>
    <property type="match status" value="1"/>
</dbReference>
<evidence type="ECO:0000313" key="3">
    <source>
        <dbReference type="EMBL" id="KAK6346329.1"/>
    </source>
</evidence>
<feature type="domain" description="NADP-dependent oxidoreductase" evidence="2">
    <location>
        <begin position="66"/>
        <end position="330"/>
    </location>
</feature>
<dbReference type="GO" id="GO:0070485">
    <property type="term" value="P:dehydro-D-arabinono-1,4-lactone biosynthetic process"/>
    <property type="evidence" value="ECO:0007669"/>
    <property type="project" value="TreeGrafter"/>
</dbReference>
<dbReference type="InterPro" id="IPR020471">
    <property type="entry name" value="AKR"/>
</dbReference>
<gene>
    <name evidence="3" type="ORF">TWF730_010655</name>
</gene>
<dbReference type="Gene3D" id="3.20.20.100">
    <property type="entry name" value="NADP-dependent oxidoreductase domain"/>
    <property type="match status" value="1"/>
</dbReference>
<dbReference type="InterPro" id="IPR023210">
    <property type="entry name" value="NADP_OxRdtase_dom"/>
</dbReference>
<dbReference type="InterPro" id="IPR036812">
    <property type="entry name" value="NAD(P)_OxRdtase_dom_sf"/>
</dbReference>
<organism evidence="3 4">
    <name type="scientific">Orbilia blumenaviensis</name>
    <dbReference type="NCBI Taxonomy" id="1796055"/>
    <lineage>
        <taxon>Eukaryota</taxon>
        <taxon>Fungi</taxon>
        <taxon>Dikarya</taxon>
        <taxon>Ascomycota</taxon>
        <taxon>Pezizomycotina</taxon>
        <taxon>Orbiliomycetes</taxon>
        <taxon>Orbiliales</taxon>
        <taxon>Orbiliaceae</taxon>
        <taxon>Orbilia</taxon>
    </lineage>
</organism>
<name>A0AAV9UQ36_9PEZI</name>
<keyword evidence="1" id="KW-0560">Oxidoreductase</keyword>
<reference evidence="3 4" key="1">
    <citation type="submission" date="2019-10" db="EMBL/GenBank/DDBJ databases">
        <authorList>
            <person name="Palmer J.M."/>
        </authorList>
    </citation>
    <scope>NUCLEOTIDE SEQUENCE [LARGE SCALE GENOMIC DNA]</scope>
    <source>
        <strain evidence="3 4">TWF730</strain>
    </source>
</reference>